<keyword evidence="1 10" id="KW-0547">Nucleotide-binding</keyword>
<evidence type="ECO:0000256" key="5">
    <source>
        <dbReference type="ARBA" id="ARBA00023235"/>
    </source>
</evidence>
<evidence type="ECO:0000256" key="7">
    <source>
        <dbReference type="ARBA" id="ARBA00034808"/>
    </source>
</evidence>
<evidence type="ECO:0000256" key="2">
    <source>
        <dbReference type="ARBA" id="ARBA00022801"/>
    </source>
</evidence>
<evidence type="ECO:0000259" key="11">
    <source>
        <dbReference type="PROSITE" id="PS51198"/>
    </source>
</evidence>
<keyword evidence="5" id="KW-0413">Isomerase</keyword>
<feature type="domain" description="UvrD-like helicase C-terminal" evidence="12">
    <location>
        <begin position="455"/>
        <end position="771"/>
    </location>
</feature>
<evidence type="ECO:0000256" key="6">
    <source>
        <dbReference type="ARBA" id="ARBA00034617"/>
    </source>
</evidence>
<evidence type="ECO:0000256" key="8">
    <source>
        <dbReference type="ARBA" id="ARBA00034923"/>
    </source>
</evidence>
<dbReference type="GO" id="GO:0005524">
    <property type="term" value="F:ATP binding"/>
    <property type="evidence" value="ECO:0007669"/>
    <property type="project" value="UniProtKB-UniRule"/>
</dbReference>
<keyword evidence="4 10" id="KW-0067">ATP-binding</keyword>
<dbReference type="RefSeq" id="WP_322498425.1">
    <property type="nucleotide sequence ID" value="NZ_JARGYU010000001.1"/>
</dbReference>
<dbReference type="InterPro" id="IPR014017">
    <property type="entry name" value="DNA_helicase_UvrD-like_C"/>
</dbReference>
<dbReference type="PROSITE" id="PS51217">
    <property type="entry name" value="UVRD_HELICASE_CTER"/>
    <property type="match status" value="1"/>
</dbReference>
<evidence type="ECO:0000259" key="12">
    <source>
        <dbReference type="PROSITE" id="PS51217"/>
    </source>
</evidence>
<dbReference type="InterPro" id="IPR014016">
    <property type="entry name" value="UvrD-like_ATP-bd"/>
</dbReference>
<dbReference type="GO" id="GO:0043138">
    <property type="term" value="F:3'-5' DNA helicase activity"/>
    <property type="evidence" value="ECO:0007669"/>
    <property type="project" value="UniProtKB-EC"/>
</dbReference>
<proteinExistence type="predicted"/>
<comment type="caution">
    <text evidence="13">The sequence shown here is derived from an EMBL/GenBank/DDBJ whole genome shotgun (WGS) entry which is preliminary data.</text>
</comment>
<dbReference type="Pfam" id="PF00580">
    <property type="entry name" value="UvrD-helicase"/>
    <property type="match status" value="1"/>
</dbReference>
<feature type="domain" description="UvrD-like helicase ATP-binding" evidence="11">
    <location>
        <begin position="1"/>
        <end position="470"/>
    </location>
</feature>
<feature type="binding site" evidence="10">
    <location>
        <begin position="21"/>
        <end position="28"/>
    </location>
    <ligand>
        <name>ATP</name>
        <dbReference type="ChEBI" id="CHEBI:30616"/>
    </ligand>
</feature>
<dbReference type="InterPro" id="IPR027417">
    <property type="entry name" value="P-loop_NTPase"/>
</dbReference>
<comment type="catalytic activity">
    <reaction evidence="6">
        <text>Couples ATP hydrolysis with the unwinding of duplex DNA by translocating in the 3'-5' direction.</text>
        <dbReference type="EC" id="5.6.2.4"/>
    </reaction>
</comment>
<protein>
    <recommendedName>
        <fullName evidence="7">DNA 3'-5' helicase</fullName>
        <ecNumber evidence="7">5.6.2.4</ecNumber>
    </recommendedName>
    <alternativeName>
        <fullName evidence="8">DNA 3'-5' helicase II</fullName>
    </alternativeName>
</protein>
<keyword evidence="2 10" id="KW-0378">Hydrolase</keyword>
<evidence type="ECO:0000256" key="4">
    <source>
        <dbReference type="ARBA" id="ARBA00022840"/>
    </source>
</evidence>
<sequence length="867" mass="103677">MEDNSLRRIAINPKYNVYINASAGSGKTTILIKRIIRLSLITNPQNILCLAYTNSAANEISERLLLITKTWSLMKEEDLVNDLTDLGEEITESLLQKARNLFMIISQSPPKIQTLHSFCLSILQKHNKNIIKLIDGIRSKKLFKELFLIYWQKFFKNKDFIKKNHKNYNINKNDIELLMSNYSEQTIIESIYKMRHYRSDEINEDKNKNFLNIIKNIDKINNCNINTNLDIIKNQILEEILKLKNIFPIFFNKNLKNIDFLLKYNINDLFLLICKLFYTANGVPKIPSNSVFQWRENIIKNDLKQLWNLIQDYTYQFKIKTKHLLEITINKIFNNFISIFHYSKIINQYYEYEDLIKESINLLHSYENRLSILHDLHHKIDHILIDEVQDLSYEQWKLIMLLTDEFHTENNDIDKLQTIFLVGDYKQSIFSFQGANPSSLNFITNYYKQKCKNSQNLWIEIDLVINFRSDITIVNKINEVFPEWNFHQGYSNNTGLFINLPSNEPEYIANMIKNWIFSNKKIGEKDNQFFYQDKKNYINKYDNLDKKLSNDNNTIKYKDIMILVRRNNSYKENLLNALFRLDIPYSGEQNDNNNEKKITLFLKHLISLTRFAVHPDDDLNLFIILKSQFFHIDDKKLMKLYSYLSIEKNISLWKKIELIVNYTDINNNILWLKFLWYKLKKVLFFYKKSKTIAEFYTNCFILFKINFSQNKFFLQEILAKFDDYNINYTNISEIISYNNNIVEEIMYSIFGLKSLDIDNKVRISTIHSAKGLESPIVIVADFFVKYRQHSDICDIVSKDEVDEIQNLKTKNSLYTRNNLYYLIISDEELHPEFMNFKKRKKEEEQRRLFYVAMTRAKNELYFYEGEK</sequence>
<dbReference type="PANTHER" id="PTHR11070:SF2">
    <property type="entry name" value="ATP-DEPENDENT DNA HELICASE SRS2"/>
    <property type="match status" value="1"/>
</dbReference>
<dbReference type="AlphaFoldDB" id="A0AAE4VLS7"/>
<evidence type="ECO:0000256" key="1">
    <source>
        <dbReference type="ARBA" id="ARBA00022741"/>
    </source>
</evidence>
<evidence type="ECO:0000313" key="14">
    <source>
        <dbReference type="Proteomes" id="UP001289135"/>
    </source>
</evidence>
<dbReference type="PROSITE" id="PS51198">
    <property type="entry name" value="UVRD_HELICASE_ATP_BIND"/>
    <property type="match status" value="1"/>
</dbReference>
<accession>A0AAE4VLS7</accession>
<evidence type="ECO:0000256" key="10">
    <source>
        <dbReference type="PROSITE-ProRule" id="PRU00560"/>
    </source>
</evidence>
<dbReference type="Gene3D" id="3.40.50.300">
    <property type="entry name" value="P-loop containing nucleotide triphosphate hydrolases"/>
    <property type="match status" value="4"/>
</dbReference>
<keyword evidence="3 10" id="KW-0347">Helicase</keyword>
<dbReference type="PANTHER" id="PTHR11070">
    <property type="entry name" value="UVRD / RECB / PCRA DNA HELICASE FAMILY MEMBER"/>
    <property type="match status" value="1"/>
</dbReference>
<keyword evidence="14" id="KW-1185">Reference proteome</keyword>
<evidence type="ECO:0000313" key="13">
    <source>
        <dbReference type="EMBL" id="MDZ5760993.1"/>
    </source>
</evidence>
<dbReference type="EMBL" id="JARGYU010000001">
    <property type="protein sequence ID" value="MDZ5760993.1"/>
    <property type="molecule type" value="Genomic_DNA"/>
</dbReference>
<dbReference type="EC" id="5.6.2.4" evidence="7"/>
<gene>
    <name evidence="13" type="ORF">Lyticum_00153</name>
</gene>
<evidence type="ECO:0000256" key="3">
    <source>
        <dbReference type="ARBA" id="ARBA00022806"/>
    </source>
</evidence>
<dbReference type="Gene3D" id="1.10.486.10">
    <property type="entry name" value="PCRA, domain 4"/>
    <property type="match status" value="1"/>
</dbReference>
<evidence type="ECO:0000256" key="9">
    <source>
        <dbReference type="ARBA" id="ARBA00048988"/>
    </source>
</evidence>
<dbReference type="GO" id="GO:0000725">
    <property type="term" value="P:recombinational repair"/>
    <property type="evidence" value="ECO:0007669"/>
    <property type="project" value="TreeGrafter"/>
</dbReference>
<dbReference type="GO" id="GO:0003677">
    <property type="term" value="F:DNA binding"/>
    <property type="evidence" value="ECO:0007669"/>
    <property type="project" value="InterPro"/>
</dbReference>
<name>A0AAE4VLS7_9RICK</name>
<dbReference type="Proteomes" id="UP001289135">
    <property type="component" value="Unassembled WGS sequence"/>
</dbReference>
<organism evidence="13 14">
    <name type="scientific">Lyticum sinuosum</name>
    <dbReference type="NCBI Taxonomy" id="1332059"/>
    <lineage>
        <taxon>Bacteria</taxon>
        <taxon>Pseudomonadati</taxon>
        <taxon>Pseudomonadota</taxon>
        <taxon>Alphaproteobacteria</taxon>
        <taxon>Rickettsiales</taxon>
        <taxon>Lyticum</taxon>
    </lineage>
</organism>
<dbReference type="Pfam" id="PF13361">
    <property type="entry name" value="UvrD_C"/>
    <property type="match status" value="2"/>
</dbReference>
<dbReference type="GO" id="GO:0016787">
    <property type="term" value="F:hydrolase activity"/>
    <property type="evidence" value="ECO:0007669"/>
    <property type="project" value="UniProtKB-UniRule"/>
</dbReference>
<dbReference type="SUPFAM" id="SSF52540">
    <property type="entry name" value="P-loop containing nucleoside triphosphate hydrolases"/>
    <property type="match status" value="1"/>
</dbReference>
<dbReference type="InterPro" id="IPR000212">
    <property type="entry name" value="DNA_helicase_UvrD/REP"/>
</dbReference>
<reference evidence="13" key="1">
    <citation type="submission" date="2023-02" db="EMBL/GenBank/DDBJ databases">
        <title>Host association and intracellularity evolved multiple times independently in the Rickettsiales.</title>
        <authorList>
            <person name="Castelli M."/>
            <person name="Nardi T."/>
            <person name="Gammuto L."/>
            <person name="Bellinzona G."/>
            <person name="Sabaneyeva E."/>
            <person name="Potekhin A."/>
            <person name="Serra V."/>
            <person name="Petroni G."/>
            <person name="Sassera D."/>
        </authorList>
    </citation>
    <scope>NUCLEOTIDE SEQUENCE</scope>
    <source>
        <strain evidence="13">USBL-36I1</strain>
    </source>
</reference>
<comment type="catalytic activity">
    <reaction evidence="9">
        <text>ATP + H2O = ADP + phosphate + H(+)</text>
        <dbReference type="Rhea" id="RHEA:13065"/>
        <dbReference type="ChEBI" id="CHEBI:15377"/>
        <dbReference type="ChEBI" id="CHEBI:15378"/>
        <dbReference type="ChEBI" id="CHEBI:30616"/>
        <dbReference type="ChEBI" id="CHEBI:43474"/>
        <dbReference type="ChEBI" id="CHEBI:456216"/>
        <dbReference type="EC" id="5.6.2.4"/>
    </reaction>
</comment>